<sequence>MALAATTTLSEAFGPPLLRRHLSARRRHLSNVHANGGPEHVENPMVLANTERQGVGLLNIPSDFYDEGFRLAFCTHNSRYPIGVAINKATNTRDLIFSLYDFGVQSRVRCKGEVCASCFEWAEKYGDLKTEEELLKILREEHREMGYGGEDFMRSHPNTSLRIPTQLDRVVPCECTPDLTQMPSEVIREMVDQMLMIQSTEFPNDEEVRVLVLGVGGGQMLLYAQDRLTNPRTSTVLVEGVDFDPCVIRVAELFFGFKRSDTLHVEIGDAFQALERRRRLYQDVCALDPVTGLGVGPYHFICVDCFANNISLPAECRSVSFLRGMKSLLKPGGAVLLNIWAWIPSFTHVDAYSPTVEREFRETLDAYKRVFGDEQTTCRPVQLNYANHVICARRAV</sequence>
<dbReference type="Proteomes" id="UP000041254">
    <property type="component" value="Unassembled WGS sequence"/>
</dbReference>
<gene>
    <name evidence="1" type="ORF">Vbra_6268</name>
</gene>
<accession>A0A0G4GHN2</accession>
<protein>
    <recommendedName>
        <fullName evidence="3">PABS domain-containing protein</fullName>
    </recommendedName>
</protein>
<dbReference type="CDD" id="cd02440">
    <property type="entry name" value="AdoMet_MTases"/>
    <property type="match status" value="1"/>
</dbReference>
<dbReference type="VEuPathDB" id="CryptoDB:Vbra_6268"/>
<evidence type="ECO:0000313" key="1">
    <source>
        <dbReference type="EMBL" id="CEM29252.1"/>
    </source>
</evidence>
<dbReference type="SUPFAM" id="SSF53335">
    <property type="entry name" value="S-adenosyl-L-methionine-dependent methyltransferases"/>
    <property type="match status" value="1"/>
</dbReference>
<evidence type="ECO:0000313" key="2">
    <source>
        <dbReference type="Proteomes" id="UP000041254"/>
    </source>
</evidence>
<dbReference type="InParanoid" id="A0A0G4GHN2"/>
<proteinExistence type="predicted"/>
<dbReference type="EMBL" id="CDMY01000667">
    <property type="protein sequence ID" value="CEM29252.1"/>
    <property type="molecule type" value="Genomic_DNA"/>
</dbReference>
<organism evidence="1 2">
    <name type="scientific">Vitrella brassicaformis (strain CCMP3155)</name>
    <dbReference type="NCBI Taxonomy" id="1169540"/>
    <lineage>
        <taxon>Eukaryota</taxon>
        <taxon>Sar</taxon>
        <taxon>Alveolata</taxon>
        <taxon>Colpodellida</taxon>
        <taxon>Vitrellaceae</taxon>
        <taxon>Vitrella</taxon>
    </lineage>
</organism>
<dbReference type="PhylomeDB" id="A0A0G4GHN2"/>
<dbReference type="AlphaFoldDB" id="A0A0G4GHN2"/>
<keyword evidence="2" id="KW-1185">Reference proteome</keyword>
<reference evidence="1 2" key="1">
    <citation type="submission" date="2014-11" db="EMBL/GenBank/DDBJ databases">
        <authorList>
            <person name="Zhu J."/>
            <person name="Qi W."/>
            <person name="Song R."/>
        </authorList>
    </citation>
    <scope>NUCLEOTIDE SEQUENCE [LARGE SCALE GENOMIC DNA]</scope>
</reference>
<dbReference type="Gene3D" id="3.40.50.150">
    <property type="entry name" value="Vaccinia Virus protein VP39"/>
    <property type="match status" value="1"/>
</dbReference>
<name>A0A0G4GHN2_VITBC</name>
<dbReference type="STRING" id="1169540.A0A0G4GHN2"/>
<evidence type="ECO:0008006" key="3">
    <source>
        <dbReference type="Google" id="ProtNLM"/>
    </source>
</evidence>
<dbReference type="InterPro" id="IPR029063">
    <property type="entry name" value="SAM-dependent_MTases_sf"/>
</dbReference>